<evidence type="ECO:0000313" key="6">
    <source>
        <dbReference type="EMBL" id="MDO8108513.1"/>
    </source>
</evidence>
<evidence type="ECO:0000256" key="2">
    <source>
        <dbReference type="ARBA" id="ARBA00022676"/>
    </source>
</evidence>
<evidence type="ECO:0000256" key="1">
    <source>
        <dbReference type="ARBA" id="ARBA00021292"/>
    </source>
</evidence>
<keyword evidence="3" id="KW-0808">Transferase</keyword>
<keyword evidence="7" id="KW-1185">Reference proteome</keyword>
<evidence type="ECO:0000256" key="3">
    <source>
        <dbReference type="ARBA" id="ARBA00022679"/>
    </source>
</evidence>
<dbReference type="EMBL" id="JAUQYP010000002">
    <property type="protein sequence ID" value="MDO8108513.1"/>
    <property type="molecule type" value="Genomic_DNA"/>
</dbReference>
<accession>A0ABT9DC81</accession>
<dbReference type="InterPro" id="IPR028098">
    <property type="entry name" value="Glyco_trans_4-like_N"/>
</dbReference>
<organism evidence="6 7">
    <name type="scientific">Actinotalea lenta</name>
    <dbReference type="NCBI Taxonomy" id="3064654"/>
    <lineage>
        <taxon>Bacteria</taxon>
        <taxon>Bacillati</taxon>
        <taxon>Actinomycetota</taxon>
        <taxon>Actinomycetes</taxon>
        <taxon>Micrococcales</taxon>
        <taxon>Cellulomonadaceae</taxon>
        <taxon>Actinotalea</taxon>
    </lineage>
</organism>
<dbReference type="CDD" id="cd03794">
    <property type="entry name" value="GT4_WbuB-like"/>
    <property type="match status" value="1"/>
</dbReference>
<evidence type="ECO:0000313" key="7">
    <source>
        <dbReference type="Proteomes" id="UP001232536"/>
    </source>
</evidence>
<gene>
    <name evidence="6" type="ORF">Q6348_15050</name>
</gene>
<dbReference type="Gene3D" id="3.40.50.2000">
    <property type="entry name" value="Glycogen Phosphorylase B"/>
    <property type="match status" value="2"/>
</dbReference>
<sequence>MKRLRTAAEKDTRDPRVVLISQWFTPEPVVVPMNIATALRAAGLSVHVITGVPNYPTGVVPPGFSARRYSSERVNGFPVDRCPLYPSHDLSAARRLLNYFSWAASATLRALTRVNAGDTLLVYSSPATAALPAIACRLLKRAPFVVLIQDLWPDSVLATGFVRNAYARRVAESLISPFTRMTYRLANKVAVISPGMLELLVSRGVPREKLALTYNWADESTYFPRTRSSAFRASLGVADETTLFMYAGNLGPAQALATVIEAAASASETHDIALVIVGSGVTEVALRELADRVAPEVVTFRPPMQPCEVAEAAAAADVQVVSLDKQPVFTYTMPSKVQSVLASGSPVVASADGDIAQVVLESGAGWVAPAGDVDRLAEAMRSAAEAGPEDRARRGACARHYYESYMSEKVNAGALASLLRSSHPGARGSGQLPPAADTRTVSDSREGTA</sequence>
<name>A0ABT9DC81_9CELL</name>
<dbReference type="RefSeq" id="WP_304602210.1">
    <property type="nucleotide sequence ID" value="NZ_JAUQYO010000001.1"/>
</dbReference>
<feature type="compositionally biased region" description="Basic and acidic residues" evidence="4">
    <location>
        <begin position="440"/>
        <end position="449"/>
    </location>
</feature>
<comment type="caution">
    <text evidence="6">The sequence shown here is derived from an EMBL/GenBank/DDBJ whole genome shotgun (WGS) entry which is preliminary data.</text>
</comment>
<dbReference type="SUPFAM" id="SSF53756">
    <property type="entry name" value="UDP-Glycosyltransferase/glycogen phosphorylase"/>
    <property type="match status" value="1"/>
</dbReference>
<dbReference type="PANTHER" id="PTHR45947">
    <property type="entry name" value="SULFOQUINOVOSYL TRANSFERASE SQD2"/>
    <property type="match status" value="1"/>
</dbReference>
<feature type="domain" description="Glycosyltransferase subfamily 4-like N-terminal" evidence="5">
    <location>
        <begin position="32"/>
        <end position="216"/>
    </location>
</feature>
<reference evidence="6 7" key="1">
    <citation type="submission" date="2023-07" db="EMBL/GenBank/DDBJ databases">
        <title>Description of novel actinomycetes strains, isolated from tidal flat sediment.</title>
        <authorList>
            <person name="Lu C."/>
        </authorList>
    </citation>
    <scope>NUCLEOTIDE SEQUENCE [LARGE SCALE GENOMIC DNA]</scope>
    <source>
        <strain evidence="6 7">SYSU T00b441</strain>
    </source>
</reference>
<dbReference type="Proteomes" id="UP001232536">
    <property type="component" value="Unassembled WGS sequence"/>
</dbReference>
<evidence type="ECO:0000259" key="5">
    <source>
        <dbReference type="Pfam" id="PF13579"/>
    </source>
</evidence>
<evidence type="ECO:0000256" key="4">
    <source>
        <dbReference type="SAM" id="MobiDB-lite"/>
    </source>
</evidence>
<dbReference type="PANTHER" id="PTHR45947:SF3">
    <property type="entry name" value="SULFOQUINOVOSYL TRANSFERASE SQD2"/>
    <property type="match status" value="1"/>
</dbReference>
<keyword evidence="2" id="KW-0328">Glycosyltransferase</keyword>
<dbReference type="Pfam" id="PF13579">
    <property type="entry name" value="Glyco_trans_4_4"/>
    <property type="match status" value="1"/>
</dbReference>
<proteinExistence type="predicted"/>
<dbReference type="Pfam" id="PF13692">
    <property type="entry name" value="Glyco_trans_1_4"/>
    <property type="match status" value="1"/>
</dbReference>
<feature type="region of interest" description="Disordered" evidence="4">
    <location>
        <begin position="420"/>
        <end position="449"/>
    </location>
</feature>
<dbReference type="InterPro" id="IPR050194">
    <property type="entry name" value="Glycosyltransferase_grp1"/>
</dbReference>
<protein>
    <recommendedName>
        <fullName evidence="1">D-inositol 3-phosphate glycosyltransferase</fullName>
    </recommendedName>
</protein>